<evidence type="ECO:0000256" key="12">
    <source>
        <dbReference type="SAM" id="Phobius"/>
    </source>
</evidence>
<keyword evidence="6 12" id="KW-0472">Membrane</keyword>
<evidence type="ECO:0000256" key="6">
    <source>
        <dbReference type="ARBA" id="ARBA00023136"/>
    </source>
</evidence>
<keyword evidence="3 12" id="KW-0812">Transmembrane</keyword>
<dbReference type="Proteomes" id="UP000694866">
    <property type="component" value="Unplaced"/>
</dbReference>
<keyword evidence="7" id="KW-0675">Receptor</keyword>
<feature type="transmembrane region" description="Helical" evidence="12">
    <location>
        <begin position="258"/>
        <end position="279"/>
    </location>
</feature>
<comment type="function">
    <text evidence="9">Odorant receptor which mediates acceptance or avoidance behavior, depending on its substrates. The odorant receptor repertoire encodes a large collection of odor stimuli that vary widely in identity, intensity, and duration. May form a complex with Orco to form odorant-sensing units, providing sensitive and prolonged odorant signaling and calcium permeability.</text>
</comment>
<evidence type="ECO:0000256" key="5">
    <source>
        <dbReference type="ARBA" id="ARBA00022989"/>
    </source>
</evidence>
<evidence type="ECO:0000256" key="4">
    <source>
        <dbReference type="ARBA" id="ARBA00022725"/>
    </source>
</evidence>
<evidence type="ECO:0000256" key="8">
    <source>
        <dbReference type="ARBA" id="ARBA00023224"/>
    </source>
</evidence>
<gene>
    <name evidence="14" type="primary">LOC105272523</name>
</gene>
<evidence type="ECO:0000256" key="11">
    <source>
        <dbReference type="ARBA" id="ARBA00038679"/>
    </source>
</evidence>
<dbReference type="OrthoDB" id="6597368at2759"/>
<dbReference type="InterPro" id="IPR004117">
    <property type="entry name" value="7tm6_olfct_rcpt"/>
</dbReference>
<dbReference type="GeneID" id="105272523"/>
<evidence type="ECO:0000256" key="10">
    <source>
        <dbReference type="ARBA" id="ARBA00037946"/>
    </source>
</evidence>
<comment type="similarity">
    <text evidence="10">Belongs to the insect chemoreceptor superfamily. Heteromeric odorant receptor channel (TC 1.A.69) family. Or2a subfamily.</text>
</comment>
<proteinExistence type="inferred from homology"/>
<comment type="subcellular location">
    <subcellularLocation>
        <location evidence="1">Membrane</location>
        <topology evidence="1">Multi-pass membrane protein</topology>
    </subcellularLocation>
</comment>
<keyword evidence="13" id="KW-1185">Reference proteome</keyword>
<evidence type="ECO:0000256" key="1">
    <source>
        <dbReference type="ARBA" id="ARBA00004141"/>
    </source>
</evidence>
<protein>
    <submittedName>
        <fullName evidence="14">Odorant receptor Or1-like</fullName>
    </submittedName>
</protein>
<evidence type="ECO:0000256" key="3">
    <source>
        <dbReference type="ARBA" id="ARBA00022692"/>
    </source>
</evidence>
<accession>A0A9R1TQF4</accession>
<dbReference type="KEGG" id="fas:105272523"/>
<feature type="transmembrane region" description="Helical" evidence="12">
    <location>
        <begin position="291"/>
        <end position="310"/>
    </location>
</feature>
<evidence type="ECO:0000256" key="9">
    <source>
        <dbReference type="ARBA" id="ARBA00037764"/>
    </source>
</evidence>
<comment type="subunit">
    <text evidence="11">Interacts with Orco. Complexes exist early in the endomembrane system in olfactory sensory neurons (OSNs), coupling these complexes to the conserved ciliary trafficking pathway.</text>
</comment>
<feature type="transmembrane region" description="Helical" evidence="12">
    <location>
        <begin position="124"/>
        <end position="144"/>
    </location>
</feature>
<evidence type="ECO:0000256" key="2">
    <source>
        <dbReference type="ARBA" id="ARBA00022606"/>
    </source>
</evidence>
<dbReference type="Pfam" id="PF02949">
    <property type="entry name" value="7tm_6"/>
    <property type="match status" value="1"/>
</dbReference>
<evidence type="ECO:0000313" key="13">
    <source>
        <dbReference type="Proteomes" id="UP000694866"/>
    </source>
</evidence>
<evidence type="ECO:0000313" key="14">
    <source>
        <dbReference type="RefSeq" id="XP_011312993.1"/>
    </source>
</evidence>
<dbReference type="GO" id="GO:0007165">
    <property type="term" value="P:signal transduction"/>
    <property type="evidence" value="ECO:0007669"/>
    <property type="project" value="UniProtKB-KW"/>
</dbReference>
<sequence>MNVLPFSFGLFTFCGVWRPLSWSTGLKKCIYDCYSVFVVSCLYSYCLMEFADTIRSLSEISEFINASFMLVSVINTSCKTANLFIKRNQLIQLLSILDNNLCRSRGTEERAIQEECNRRVKINFFFFFCIVEIAVFTSTVSSIFENIPERTLPFRVWVPYYNNSEFAYWCLYLQQVIVGHGFQSTIAIGNDTLVAGMMLLTCAQLQILKFRQENLPSFFKELKEEQGSYTEEMQRQLLKEIILHHKTILRFAETANDLFSTIIFIQYAISCYVLCISVYRVAQMEVNNPEYPFTVFYLLCMTTQIFYFCWYGNEVILEV</sequence>
<dbReference type="AlphaFoldDB" id="A0A9R1TQF4"/>
<name>A0A9R1TQF4_9HYME</name>
<dbReference type="GO" id="GO:0004984">
    <property type="term" value="F:olfactory receptor activity"/>
    <property type="evidence" value="ECO:0007669"/>
    <property type="project" value="InterPro"/>
</dbReference>
<dbReference type="PANTHER" id="PTHR21137:SF37">
    <property type="entry name" value="ODORANT RECEPTOR 46A, ISOFORM B-RELATED"/>
    <property type="match status" value="1"/>
</dbReference>
<dbReference type="PANTHER" id="PTHR21137">
    <property type="entry name" value="ODORANT RECEPTOR"/>
    <property type="match status" value="1"/>
</dbReference>
<keyword evidence="4" id="KW-0552">Olfaction</keyword>
<dbReference type="GO" id="GO:0005886">
    <property type="term" value="C:plasma membrane"/>
    <property type="evidence" value="ECO:0007669"/>
    <property type="project" value="TreeGrafter"/>
</dbReference>
<keyword evidence="8" id="KW-0807">Transducer</keyword>
<keyword evidence="5 12" id="KW-1133">Transmembrane helix</keyword>
<keyword evidence="2" id="KW-0716">Sensory transduction</keyword>
<dbReference type="RefSeq" id="XP_011312993.1">
    <property type="nucleotide sequence ID" value="XM_011314691.1"/>
</dbReference>
<evidence type="ECO:0000256" key="7">
    <source>
        <dbReference type="ARBA" id="ARBA00023170"/>
    </source>
</evidence>
<dbReference type="GO" id="GO:0005549">
    <property type="term" value="F:odorant binding"/>
    <property type="evidence" value="ECO:0007669"/>
    <property type="project" value="InterPro"/>
</dbReference>
<reference evidence="14" key="1">
    <citation type="submission" date="2025-08" db="UniProtKB">
        <authorList>
            <consortium name="RefSeq"/>
        </authorList>
    </citation>
    <scope>IDENTIFICATION</scope>
    <source>
        <strain evidence="14">USDA-PBARC FA_bdor</strain>
        <tissue evidence="14">Whole organism</tissue>
    </source>
</reference>
<organism evidence="13 14">
    <name type="scientific">Fopius arisanus</name>
    <dbReference type="NCBI Taxonomy" id="64838"/>
    <lineage>
        <taxon>Eukaryota</taxon>
        <taxon>Metazoa</taxon>
        <taxon>Ecdysozoa</taxon>
        <taxon>Arthropoda</taxon>
        <taxon>Hexapoda</taxon>
        <taxon>Insecta</taxon>
        <taxon>Pterygota</taxon>
        <taxon>Neoptera</taxon>
        <taxon>Endopterygota</taxon>
        <taxon>Hymenoptera</taxon>
        <taxon>Apocrita</taxon>
        <taxon>Ichneumonoidea</taxon>
        <taxon>Braconidae</taxon>
        <taxon>Opiinae</taxon>
        <taxon>Fopius</taxon>
    </lineage>
</organism>